<organism evidence="1 2">
    <name type="scientific">Ruminiclostridium herbifermentans</name>
    <dbReference type="NCBI Taxonomy" id="2488810"/>
    <lineage>
        <taxon>Bacteria</taxon>
        <taxon>Bacillati</taxon>
        <taxon>Bacillota</taxon>
        <taxon>Clostridia</taxon>
        <taxon>Eubacteriales</taxon>
        <taxon>Oscillospiraceae</taxon>
        <taxon>Ruminiclostridium</taxon>
    </lineage>
</organism>
<proteinExistence type="predicted"/>
<dbReference type="RefSeq" id="WP_137696954.1">
    <property type="nucleotide sequence ID" value="NZ_CP061336.1"/>
</dbReference>
<gene>
    <name evidence="1" type="ORF">EHE19_015185</name>
</gene>
<dbReference type="AlphaFoldDB" id="A0A4U7JHM8"/>
<sequence length="310" mass="36853">MSVFDIIDRIQELSPCAAVRYRIKRMLKQEIGLELFNEFYNSKWVELLKANQHNDGGYGRFHSRNSKIRQKFPTTELAIDSMKMLDIQRGNFLVDNLCDHMEKILKHEIEWPDGFERNKWYRSAQPLFVVSKLSIFGSSCKEFIEIFNCWHTILKEAFSDGEYNKDRTNKISKELLGCDIDGSYIGLNSIYLIELFCNMQAAISDELKQIYLKWLHHNEKVICYTQVILNRGFNNNFSELYYVYFLLSKFPCFKIEFEDELRSLMDKRNQNGFWNFGKDFSCQKLSDDWRSQDKMNIDHTIMALLLFDNN</sequence>
<evidence type="ECO:0000313" key="1">
    <source>
        <dbReference type="EMBL" id="QNU66209.1"/>
    </source>
</evidence>
<name>A0A4U7JHM8_9FIRM</name>
<dbReference type="EMBL" id="CP061336">
    <property type="protein sequence ID" value="QNU66209.1"/>
    <property type="molecule type" value="Genomic_DNA"/>
</dbReference>
<dbReference type="KEGG" id="rher:EHE19_015185"/>
<evidence type="ECO:0000313" key="2">
    <source>
        <dbReference type="Proteomes" id="UP000306409"/>
    </source>
</evidence>
<protein>
    <submittedName>
        <fullName evidence="1">Uncharacterized protein</fullName>
    </submittedName>
</protein>
<reference evidence="1 2" key="1">
    <citation type="submission" date="2020-09" db="EMBL/GenBank/DDBJ databases">
        <title>Characterization and genome sequencing of Ruminiclostridium sp. nov. MA18.</title>
        <authorList>
            <person name="Rettenmaier R."/>
            <person name="Kowollik M.-L."/>
            <person name="Liebl W."/>
            <person name="Zverlov V."/>
        </authorList>
    </citation>
    <scope>NUCLEOTIDE SEQUENCE [LARGE SCALE GENOMIC DNA]</scope>
    <source>
        <strain evidence="1 2">MA18</strain>
    </source>
</reference>
<dbReference type="OrthoDB" id="1949373at2"/>
<keyword evidence="2" id="KW-1185">Reference proteome</keyword>
<accession>A0A4U7JHM8</accession>
<dbReference type="Proteomes" id="UP000306409">
    <property type="component" value="Chromosome"/>
</dbReference>